<dbReference type="OrthoDB" id="1493788at2"/>
<protein>
    <submittedName>
        <fullName evidence="2">Uncharacterized protein</fullName>
    </submittedName>
</protein>
<comment type="caution">
    <text evidence="2">The sequence shown here is derived from an EMBL/GenBank/DDBJ whole genome shotgun (WGS) entry which is preliminary data.</text>
</comment>
<evidence type="ECO:0000256" key="1">
    <source>
        <dbReference type="SAM" id="SignalP"/>
    </source>
</evidence>
<keyword evidence="1" id="KW-0732">Signal</keyword>
<organism evidence="2 3">
    <name type="scientific">Longibacter salinarum</name>
    <dbReference type="NCBI Taxonomy" id="1850348"/>
    <lineage>
        <taxon>Bacteria</taxon>
        <taxon>Pseudomonadati</taxon>
        <taxon>Rhodothermota</taxon>
        <taxon>Rhodothermia</taxon>
        <taxon>Rhodothermales</taxon>
        <taxon>Salisaetaceae</taxon>
        <taxon>Longibacter</taxon>
    </lineage>
</organism>
<gene>
    <name evidence="2" type="ORF">CRI94_10940</name>
</gene>
<dbReference type="RefSeq" id="WP_098075745.1">
    <property type="nucleotide sequence ID" value="NZ_PDEQ01000005.1"/>
</dbReference>
<reference evidence="2 3" key="1">
    <citation type="submission" date="2017-10" db="EMBL/GenBank/DDBJ databases">
        <title>Draft genome of Longibacter Salinarum.</title>
        <authorList>
            <person name="Goh K.M."/>
            <person name="Shamsir M.S."/>
            <person name="Lim S.W."/>
        </authorList>
    </citation>
    <scope>NUCLEOTIDE SEQUENCE [LARGE SCALE GENOMIC DNA]</scope>
    <source>
        <strain evidence="2 3">KCTC 52045</strain>
    </source>
</reference>
<dbReference type="AlphaFoldDB" id="A0A2A8CWT6"/>
<feature type="signal peptide" evidence="1">
    <location>
        <begin position="1"/>
        <end position="30"/>
    </location>
</feature>
<dbReference type="Proteomes" id="UP000220102">
    <property type="component" value="Unassembled WGS sequence"/>
</dbReference>
<name>A0A2A8CWT6_9BACT</name>
<evidence type="ECO:0000313" key="2">
    <source>
        <dbReference type="EMBL" id="PEN13155.1"/>
    </source>
</evidence>
<keyword evidence="3" id="KW-1185">Reference proteome</keyword>
<evidence type="ECO:0000313" key="3">
    <source>
        <dbReference type="Proteomes" id="UP000220102"/>
    </source>
</evidence>
<feature type="chain" id="PRO_5012721416" evidence="1">
    <location>
        <begin position="31"/>
        <end position="202"/>
    </location>
</feature>
<proteinExistence type="predicted"/>
<dbReference type="EMBL" id="PDEQ01000005">
    <property type="protein sequence ID" value="PEN13155.1"/>
    <property type="molecule type" value="Genomic_DNA"/>
</dbReference>
<sequence length="202" mass="23599">MFNLTSSVAVRRGLVRVVCILLFAAALAPAQDALGQRSERALTRHDVRDYIRLRIDIHQKQEEMKANADQYDGVIHAFFQWQSEFLQERGRTRKSFEALEERIMRAETALEMVADSAEYQAERERDLKSIEMSKHMTESEKEEMRAQMARMDSIRQARHIDPTRRDWPAVRPYVEALAHMTDYIALNRPDPPNLDNFPPARQ</sequence>
<accession>A0A2A8CWT6</accession>